<feature type="non-terminal residue" evidence="4">
    <location>
        <position position="1"/>
    </location>
</feature>
<dbReference type="InterPro" id="IPR001096">
    <property type="entry name" value="Peptidase_C13"/>
</dbReference>
<evidence type="ECO:0000313" key="5">
    <source>
        <dbReference type="Proteomes" id="UP001177023"/>
    </source>
</evidence>
<evidence type="ECO:0008006" key="6">
    <source>
        <dbReference type="Google" id="ProtNLM"/>
    </source>
</evidence>
<proteinExistence type="inferred from homology"/>
<accession>A0AA36GE48</accession>
<keyword evidence="3" id="KW-0732">Signal</keyword>
<feature type="active site" description="Nucleophile" evidence="2">
    <location>
        <position position="178"/>
    </location>
</feature>
<dbReference type="Pfam" id="PF01650">
    <property type="entry name" value="Peptidase_C13"/>
    <property type="match status" value="1"/>
</dbReference>
<name>A0AA36GE48_9BILA</name>
<protein>
    <recommendedName>
        <fullName evidence="6">Legumain</fullName>
    </recommendedName>
</protein>
<dbReference type="GO" id="GO:0051603">
    <property type="term" value="P:proteolysis involved in protein catabolic process"/>
    <property type="evidence" value="ECO:0007669"/>
    <property type="project" value="TreeGrafter"/>
</dbReference>
<organism evidence="4 5">
    <name type="scientific">Mesorhabditis spiculigera</name>
    <dbReference type="NCBI Taxonomy" id="96644"/>
    <lineage>
        <taxon>Eukaryota</taxon>
        <taxon>Metazoa</taxon>
        <taxon>Ecdysozoa</taxon>
        <taxon>Nematoda</taxon>
        <taxon>Chromadorea</taxon>
        <taxon>Rhabditida</taxon>
        <taxon>Rhabditina</taxon>
        <taxon>Rhabditomorpha</taxon>
        <taxon>Rhabditoidea</taxon>
        <taxon>Rhabditidae</taxon>
        <taxon>Mesorhabditinae</taxon>
        <taxon>Mesorhabditis</taxon>
    </lineage>
</organism>
<gene>
    <name evidence="4" type="ORF">MSPICULIGERA_LOCUS20123</name>
</gene>
<evidence type="ECO:0000256" key="1">
    <source>
        <dbReference type="ARBA" id="ARBA00009941"/>
    </source>
</evidence>
<keyword evidence="5" id="KW-1185">Reference proteome</keyword>
<feature type="signal peptide" evidence="3">
    <location>
        <begin position="1"/>
        <end position="16"/>
    </location>
</feature>
<feature type="chain" id="PRO_5041369741" description="Legumain" evidence="3">
    <location>
        <begin position="17"/>
        <end position="407"/>
    </location>
</feature>
<sequence>MLSLAIPFLFVGIGWAAPVQENQEAIWAVLVAGSKGYWNYRHQSDISAAYQLLIQRGVPKSQIITMMNPHRGKLYNWPGGPDVYAGVEVDYRLQDVNLGNLKAVLLGDAGNITGNGTGRVLKSNKQSHLFFYFTDHGAFEALQLPTGELIMENEFTKLMKEMMDREMFGSAMVFLEACESGSMVENWGTFNNVFAATAASATEPSYATHCLDFVLDTCMADEFSYNWMDTARRLSPKESLEGLTILTKAKTKRSNVQEIGSLQMKTRSNGAYLGSHVSKTLAQLDYKNYTAQATQPTWKIPLIQLERRAASGDIKHVQNLRIFTQKLSKLEHVLEKLKHDLPISSHFKLSSNNFDKNCYGEALQEFINRCSDRDIDSFALRNARIFASACAHQETAAILKILESSCP</sequence>
<dbReference type="PIRSF" id="PIRSF019663">
    <property type="entry name" value="Legumain"/>
    <property type="match status" value="1"/>
</dbReference>
<dbReference type="GO" id="GO:0006624">
    <property type="term" value="P:vacuolar protein processing"/>
    <property type="evidence" value="ECO:0007669"/>
    <property type="project" value="TreeGrafter"/>
</dbReference>
<comment type="similarity">
    <text evidence="1">Belongs to the peptidase C13 family.</text>
</comment>
<dbReference type="Gene3D" id="3.40.50.1460">
    <property type="match status" value="1"/>
</dbReference>
<dbReference type="EMBL" id="CATQJA010002664">
    <property type="protein sequence ID" value="CAJ0581975.1"/>
    <property type="molecule type" value="Genomic_DNA"/>
</dbReference>
<feature type="active site" evidence="2">
    <location>
        <position position="136"/>
    </location>
</feature>
<evidence type="ECO:0000256" key="2">
    <source>
        <dbReference type="PIRSR" id="PIRSR019663-1"/>
    </source>
</evidence>
<dbReference type="GO" id="GO:0005773">
    <property type="term" value="C:vacuole"/>
    <property type="evidence" value="ECO:0007669"/>
    <property type="project" value="GOC"/>
</dbReference>
<evidence type="ECO:0000313" key="4">
    <source>
        <dbReference type="EMBL" id="CAJ0581975.1"/>
    </source>
</evidence>
<dbReference type="AlphaFoldDB" id="A0AA36GE48"/>
<evidence type="ECO:0000256" key="3">
    <source>
        <dbReference type="SAM" id="SignalP"/>
    </source>
</evidence>
<dbReference type="Proteomes" id="UP001177023">
    <property type="component" value="Unassembled WGS sequence"/>
</dbReference>
<comment type="caution">
    <text evidence="4">The sequence shown here is derived from an EMBL/GenBank/DDBJ whole genome shotgun (WGS) entry which is preliminary data.</text>
</comment>
<reference evidence="4" key="1">
    <citation type="submission" date="2023-06" db="EMBL/GenBank/DDBJ databases">
        <authorList>
            <person name="Delattre M."/>
        </authorList>
    </citation>
    <scope>NUCLEOTIDE SEQUENCE</scope>
    <source>
        <strain evidence="4">AF72</strain>
    </source>
</reference>
<dbReference type="PANTHER" id="PTHR12000:SF42">
    <property type="entry name" value="LEGUMAIN"/>
    <property type="match status" value="1"/>
</dbReference>
<dbReference type="PANTHER" id="PTHR12000">
    <property type="entry name" value="HEMOGLOBINASE FAMILY MEMBER"/>
    <property type="match status" value="1"/>
</dbReference>
<dbReference type="PRINTS" id="PR00776">
    <property type="entry name" value="HEMOGLOBNASE"/>
</dbReference>
<dbReference type="GO" id="GO:0004197">
    <property type="term" value="F:cysteine-type endopeptidase activity"/>
    <property type="evidence" value="ECO:0007669"/>
    <property type="project" value="TreeGrafter"/>
</dbReference>